<dbReference type="Gene3D" id="1.10.630.10">
    <property type="entry name" value="Cytochrome P450"/>
    <property type="match status" value="1"/>
</dbReference>
<dbReference type="Pfam" id="PF00067">
    <property type="entry name" value="p450"/>
    <property type="match status" value="1"/>
</dbReference>
<organism evidence="7 8">
    <name type="scientific">Rhizopus oryzae</name>
    <name type="common">Mucormycosis agent</name>
    <name type="synonym">Rhizopus arrhizus var. delemar</name>
    <dbReference type="NCBI Taxonomy" id="64495"/>
    <lineage>
        <taxon>Eukaryota</taxon>
        <taxon>Fungi</taxon>
        <taxon>Fungi incertae sedis</taxon>
        <taxon>Mucoromycota</taxon>
        <taxon>Mucoromycotina</taxon>
        <taxon>Mucoromycetes</taxon>
        <taxon>Mucorales</taxon>
        <taxon>Mucorineae</taxon>
        <taxon>Rhizopodaceae</taxon>
        <taxon>Rhizopus</taxon>
    </lineage>
</organism>
<evidence type="ECO:0000313" key="8">
    <source>
        <dbReference type="Proteomes" id="UP000716291"/>
    </source>
</evidence>
<keyword evidence="2" id="KW-0349">Heme</keyword>
<evidence type="ECO:0000256" key="5">
    <source>
        <dbReference type="ARBA" id="ARBA00023004"/>
    </source>
</evidence>
<gene>
    <name evidence="7" type="ORF">G6F64_012710</name>
</gene>
<reference evidence="7" key="1">
    <citation type="journal article" date="2020" name="Microb. Genom.">
        <title>Genetic diversity of clinical and environmental Mucorales isolates obtained from an investigation of mucormycosis cases among solid organ transplant recipients.</title>
        <authorList>
            <person name="Nguyen M.H."/>
            <person name="Kaul D."/>
            <person name="Muto C."/>
            <person name="Cheng S.J."/>
            <person name="Richter R.A."/>
            <person name="Bruno V.M."/>
            <person name="Liu G."/>
            <person name="Beyhan S."/>
            <person name="Sundermann A.J."/>
            <person name="Mounaud S."/>
            <person name="Pasculle A.W."/>
            <person name="Nierman W.C."/>
            <person name="Driscoll E."/>
            <person name="Cumbie R."/>
            <person name="Clancy C.J."/>
            <person name="Dupont C.L."/>
        </authorList>
    </citation>
    <scope>NUCLEOTIDE SEQUENCE</scope>
    <source>
        <strain evidence="7">GL11</strain>
    </source>
</reference>
<evidence type="ECO:0000256" key="3">
    <source>
        <dbReference type="ARBA" id="ARBA00022723"/>
    </source>
</evidence>
<dbReference type="PRINTS" id="PR00463">
    <property type="entry name" value="EP450I"/>
</dbReference>
<dbReference type="Proteomes" id="UP000716291">
    <property type="component" value="Unassembled WGS sequence"/>
</dbReference>
<dbReference type="InterPro" id="IPR002401">
    <property type="entry name" value="Cyt_P450_E_grp-I"/>
</dbReference>
<dbReference type="SUPFAM" id="SSF48264">
    <property type="entry name" value="Cytochrome P450"/>
    <property type="match status" value="1"/>
</dbReference>
<evidence type="ECO:0008006" key="9">
    <source>
        <dbReference type="Google" id="ProtNLM"/>
    </source>
</evidence>
<protein>
    <recommendedName>
        <fullName evidence="9">Cytochrome P450</fullName>
    </recommendedName>
</protein>
<dbReference type="EMBL" id="JAANQT010004156">
    <property type="protein sequence ID" value="KAG1300428.1"/>
    <property type="molecule type" value="Genomic_DNA"/>
</dbReference>
<dbReference type="GO" id="GO:0016705">
    <property type="term" value="F:oxidoreductase activity, acting on paired donors, with incorporation or reduction of molecular oxygen"/>
    <property type="evidence" value="ECO:0007669"/>
    <property type="project" value="InterPro"/>
</dbReference>
<keyword evidence="4" id="KW-0560">Oxidoreductase</keyword>
<dbReference type="InterPro" id="IPR050196">
    <property type="entry name" value="Cytochrome_P450_Monoox"/>
</dbReference>
<dbReference type="InterPro" id="IPR001128">
    <property type="entry name" value="Cyt_P450"/>
</dbReference>
<evidence type="ECO:0000256" key="6">
    <source>
        <dbReference type="ARBA" id="ARBA00023033"/>
    </source>
</evidence>
<dbReference type="InterPro" id="IPR036396">
    <property type="entry name" value="Cyt_P450_sf"/>
</dbReference>
<dbReference type="AlphaFoldDB" id="A0A9P7BKZ5"/>
<dbReference type="PANTHER" id="PTHR24291:SF50">
    <property type="entry name" value="BIFUNCTIONAL ALBAFLAVENONE MONOOXYGENASE_TERPENE SYNTHASE"/>
    <property type="match status" value="1"/>
</dbReference>
<keyword evidence="8" id="KW-1185">Reference proteome</keyword>
<evidence type="ECO:0000313" key="7">
    <source>
        <dbReference type="EMBL" id="KAG1300428.1"/>
    </source>
</evidence>
<name>A0A9P7BKZ5_RHIOR</name>
<comment type="similarity">
    <text evidence="1">Belongs to the cytochrome P450 family.</text>
</comment>
<comment type="caution">
    <text evidence="7">The sequence shown here is derived from an EMBL/GenBank/DDBJ whole genome shotgun (WGS) entry which is preliminary data.</text>
</comment>
<dbReference type="GO" id="GO:0020037">
    <property type="term" value="F:heme binding"/>
    <property type="evidence" value="ECO:0007669"/>
    <property type="project" value="InterPro"/>
</dbReference>
<dbReference type="PANTHER" id="PTHR24291">
    <property type="entry name" value="CYTOCHROME P450 FAMILY 4"/>
    <property type="match status" value="1"/>
</dbReference>
<keyword evidence="3" id="KW-0479">Metal-binding</keyword>
<dbReference type="GO" id="GO:0005506">
    <property type="term" value="F:iron ion binding"/>
    <property type="evidence" value="ECO:0007669"/>
    <property type="project" value="InterPro"/>
</dbReference>
<sequence>MAKSLLTSEPPYSRFKRIILPAIQEGNGFYVSKVPVDWTVYITNPVAAKQLLLKSNSFPKSHCVFDIVGDKHPAIQFVGRDSVVLSNGEVWKKQRKIMNPVFHRSMPIKTVASLIPLFFSAIEEANGRIPIKPRMKDFTLDALGLTIFDFEFKALQGDPDHWTLAYKLVIQSIFDPISSVFSALEPLLVYIYPKRRRSADAVAKLNAKFDQVISKKREELQNGIFSNKPDNEKDLVTLMLEAGMQEDISITNEELRHNMAVLFLAGDDNISNALSFCLYHLAKNKRAQQKLREEIINILGDDDMDIVPSLEELKQMKYMDMVIKENLRHNMPVDLLIPRKTIEDTFVADTFIPKDTRIAVDIRR</sequence>
<dbReference type="GO" id="GO:0004497">
    <property type="term" value="F:monooxygenase activity"/>
    <property type="evidence" value="ECO:0007669"/>
    <property type="project" value="UniProtKB-KW"/>
</dbReference>
<evidence type="ECO:0000256" key="1">
    <source>
        <dbReference type="ARBA" id="ARBA00010617"/>
    </source>
</evidence>
<evidence type="ECO:0000256" key="2">
    <source>
        <dbReference type="ARBA" id="ARBA00022617"/>
    </source>
</evidence>
<keyword evidence="5" id="KW-0408">Iron</keyword>
<accession>A0A9P7BKZ5</accession>
<evidence type="ECO:0000256" key="4">
    <source>
        <dbReference type="ARBA" id="ARBA00023002"/>
    </source>
</evidence>
<proteinExistence type="inferred from homology"/>
<keyword evidence="6" id="KW-0503">Monooxygenase</keyword>